<proteinExistence type="predicted"/>
<dbReference type="Pfam" id="PF07811">
    <property type="entry name" value="TadE"/>
    <property type="match status" value="1"/>
</dbReference>
<dbReference type="Proteomes" id="UP000515291">
    <property type="component" value="Chromosome"/>
</dbReference>
<sequence length="182" mass="19248">MLLPLISMATLAGRLRRFGHNSSGSAAVEFAMIAPIFFALIFAIMETGMVFLAGQVLETGVQDAARSVYTCSAAATAVDFKTSICARASTLMDCTKIDIDVRSYDPGTAITISDPIDASGNYVSTNLVYQPPACPTSKTVVVRGFYQWPLYVTGLGYNIANISRGTTSSKRLLAATAATGPQ</sequence>
<evidence type="ECO:0000313" key="1">
    <source>
        <dbReference type="EMBL" id="QND75130.1"/>
    </source>
</evidence>
<evidence type="ECO:0000313" key="2">
    <source>
        <dbReference type="Proteomes" id="UP000515291"/>
    </source>
</evidence>
<dbReference type="InterPro" id="IPR012495">
    <property type="entry name" value="TadE-like_dom"/>
</dbReference>
<organism evidence="1 2">
    <name type="scientific">Tardiphaga robiniae</name>
    <dbReference type="NCBI Taxonomy" id="943830"/>
    <lineage>
        <taxon>Bacteria</taxon>
        <taxon>Pseudomonadati</taxon>
        <taxon>Pseudomonadota</taxon>
        <taxon>Alphaproteobacteria</taxon>
        <taxon>Hyphomicrobiales</taxon>
        <taxon>Nitrobacteraceae</taxon>
        <taxon>Tardiphaga</taxon>
    </lineage>
</organism>
<name>A0A7G6U7Z8_9BRAD</name>
<dbReference type="RefSeq" id="WP_120288699.1">
    <property type="nucleotide sequence ID" value="NZ_CP050292.1"/>
</dbReference>
<dbReference type="KEGG" id="trb:HB776_30885"/>
<reference evidence="2" key="1">
    <citation type="journal article" date="2020" name="Mol. Plant Microbe">
        <title>Rhizobial microsymbionts of the narrowly endemic Oxytropis species growing in Kamchatka are characterized by significant genetic diversity and possess a set of genes that are associated with T3SS and T6SS secretion systems and can affect the development of symbiosis.</title>
        <authorList>
            <person name="Safronova V."/>
            <person name="Guro P."/>
            <person name="Sazanova A."/>
            <person name="Kuznetsova I."/>
            <person name="Belimov A."/>
            <person name="Yakubov V."/>
            <person name="Chirak E."/>
            <person name="Afonin A."/>
            <person name="Gogolev Y."/>
            <person name="Andronov E."/>
            <person name="Tikhonovich I."/>
        </authorList>
    </citation>
    <scope>NUCLEOTIDE SEQUENCE [LARGE SCALE GENOMIC DNA]</scope>
    <source>
        <strain evidence="2">581</strain>
    </source>
</reference>
<accession>A0A7G6U7Z8</accession>
<gene>
    <name evidence="1" type="ORF">HB776_30885</name>
</gene>
<dbReference type="EMBL" id="CP050292">
    <property type="protein sequence ID" value="QND75130.1"/>
    <property type="molecule type" value="Genomic_DNA"/>
</dbReference>
<dbReference type="AlphaFoldDB" id="A0A7G6U7Z8"/>
<protein>
    <submittedName>
        <fullName evidence="1">Pilus assembly protein</fullName>
    </submittedName>
</protein>